<reference evidence="2" key="1">
    <citation type="submission" date="2021-01" db="EMBL/GenBank/DDBJ databases">
        <authorList>
            <person name="Corre E."/>
            <person name="Pelletier E."/>
            <person name="Niang G."/>
            <person name="Scheremetjew M."/>
            <person name="Finn R."/>
            <person name="Kale V."/>
            <person name="Holt S."/>
            <person name="Cochrane G."/>
            <person name="Meng A."/>
            <person name="Brown T."/>
            <person name="Cohen L."/>
        </authorList>
    </citation>
    <scope>NUCLEOTIDE SEQUENCE</scope>
    <source>
        <strain evidence="2">CCMP1243</strain>
    </source>
</reference>
<feature type="compositionally biased region" description="Low complexity" evidence="1">
    <location>
        <begin position="158"/>
        <end position="174"/>
    </location>
</feature>
<feature type="compositionally biased region" description="Basic and acidic residues" evidence="1">
    <location>
        <begin position="309"/>
        <end position="319"/>
    </location>
</feature>
<dbReference type="AlphaFoldDB" id="A0A7S2WES3"/>
<evidence type="ECO:0000313" key="2">
    <source>
        <dbReference type="EMBL" id="CAD9683750.1"/>
    </source>
</evidence>
<feature type="compositionally biased region" description="Low complexity" evidence="1">
    <location>
        <begin position="132"/>
        <end position="149"/>
    </location>
</feature>
<evidence type="ECO:0000256" key="1">
    <source>
        <dbReference type="SAM" id="MobiDB-lite"/>
    </source>
</evidence>
<organism evidence="2">
    <name type="scientific">Rhizochromulina marina</name>
    <dbReference type="NCBI Taxonomy" id="1034831"/>
    <lineage>
        <taxon>Eukaryota</taxon>
        <taxon>Sar</taxon>
        <taxon>Stramenopiles</taxon>
        <taxon>Ochrophyta</taxon>
        <taxon>Dictyochophyceae</taxon>
        <taxon>Rhizochromulinales</taxon>
        <taxon>Rhizochromulina</taxon>
    </lineage>
</organism>
<proteinExistence type="predicted"/>
<accession>A0A7S2WES3</accession>
<feature type="compositionally biased region" description="Low complexity" evidence="1">
    <location>
        <begin position="224"/>
        <end position="243"/>
    </location>
</feature>
<feature type="compositionally biased region" description="Basic and acidic residues" evidence="1">
    <location>
        <begin position="249"/>
        <end position="259"/>
    </location>
</feature>
<sequence>MASDSVEFKAALSAFRAATSRELRSLCSRGYSRRNAISMLLIRLCRVHQSPVTLEGREAPEVQALAKRAHMSPEEAQYALIVQEQFDVMAAALIDPVARLQKLTRHLCDDSMTAPHDTAENLGNSSSLSGKAVTQTVRATRAAARAARVSSNDMPTEPSTSAASAPPCAGQAAATSVCSGPATTRLKLSSGSSASAGSPSKGSCTPGGSKRSNGAKRSRKSSGVASAPDAKDAVATAGAVVVGPGVGTTDHDSEQKELSKQMQGLTGEINDAMRSGDRTRVALLMRQREQLRHGTKRGRSSGVPSADAVGDKESVEPGPKRSRKSPSCEAH</sequence>
<feature type="region of interest" description="Disordered" evidence="1">
    <location>
        <begin position="287"/>
        <end position="331"/>
    </location>
</feature>
<dbReference type="EMBL" id="HBHJ01013889">
    <property type="protein sequence ID" value="CAD9683750.1"/>
    <property type="molecule type" value="Transcribed_RNA"/>
</dbReference>
<feature type="compositionally biased region" description="Low complexity" evidence="1">
    <location>
        <begin position="186"/>
        <end position="203"/>
    </location>
</feature>
<name>A0A7S2WES3_9STRA</name>
<feature type="region of interest" description="Disordered" evidence="1">
    <location>
        <begin position="115"/>
        <end position="263"/>
    </location>
</feature>
<protein>
    <submittedName>
        <fullName evidence="2">Uncharacterized protein</fullName>
    </submittedName>
</protein>
<gene>
    <name evidence="2" type="ORF">RMAR1173_LOCUS9074</name>
</gene>